<evidence type="ECO:0000313" key="2">
    <source>
        <dbReference type="Proteomes" id="UP000637383"/>
    </source>
</evidence>
<proteinExistence type="predicted"/>
<organism evidence="1 2">
    <name type="scientific">Nostoc paludosum FACHB-159</name>
    <dbReference type="NCBI Taxonomy" id="2692908"/>
    <lineage>
        <taxon>Bacteria</taxon>
        <taxon>Bacillati</taxon>
        <taxon>Cyanobacteriota</taxon>
        <taxon>Cyanophyceae</taxon>
        <taxon>Nostocales</taxon>
        <taxon>Nostocaceae</taxon>
        <taxon>Nostoc</taxon>
    </lineage>
</organism>
<protein>
    <submittedName>
        <fullName evidence="1">Uncharacterized protein</fullName>
    </submittedName>
</protein>
<name>A0ABR8KM78_9NOSO</name>
<accession>A0ABR8KM78</accession>
<dbReference type="Proteomes" id="UP000637383">
    <property type="component" value="Unassembled WGS sequence"/>
</dbReference>
<gene>
    <name evidence="1" type="ORF">H6H03_39250</name>
</gene>
<reference evidence="1 2" key="1">
    <citation type="journal article" date="2020" name="ISME J.">
        <title>Comparative genomics reveals insights into cyanobacterial evolution and habitat adaptation.</title>
        <authorList>
            <person name="Chen M.Y."/>
            <person name="Teng W.K."/>
            <person name="Zhao L."/>
            <person name="Hu C.X."/>
            <person name="Zhou Y.K."/>
            <person name="Han B.P."/>
            <person name="Song L.R."/>
            <person name="Shu W.S."/>
        </authorList>
    </citation>
    <scope>NUCLEOTIDE SEQUENCE [LARGE SCALE GENOMIC DNA]</scope>
    <source>
        <strain evidence="1 2">FACHB-159</strain>
    </source>
</reference>
<dbReference type="EMBL" id="JACJTU010000120">
    <property type="protein sequence ID" value="MBD2739811.1"/>
    <property type="molecule type" value="Genomic_DNA"/>
</dbReference>
<keyword evidence="2" id="KW-1185">Reference proteome</keyword>
<sequence length="185" mass="20674">MTSQENNAELLAALMRQEELLKQLVAAINKPKLGLHSEAGSCKIYCNRHNGSLWYTLSNGEPSAIAQTALTGYLREIKFEKCERRGKEVYKLLATILADRTYILESGHDTHFAKGLLAAITLLTPQQLYSPVTIQPQPGTDESVLFCRVWIGSELVMANYNEQTDWRETSKQAIAVTKAANEIVF</sequence>
<dbReference type="RefSeq" id="WP_190960285.1">
    <property type="nucleotide sequence ID" value="NZ_JACJTU010000120.1"/>
</dbReference>
<evidence type="ECO:0000313" key="1">
    <source>
        <dbReference type="EMBL" id="MBD2739811.1"/>
    </source>
</evidence>
<comment type="caution">
    <text evidence="1">The sequence shown here is derived from an EMBL/GenBank/DDBJ whole genome shotgun (WGS) entry which is preliminary data.</text>
</comment>